<dbReference type="InterPro" id="IPR047142">
    <property type="entry name" value="OryJ/VirC-like"/>
</dbReference>
<evidence type="ECO:0000313" key="3">
    <source>
        <dbReference type="Proteomes" id="UP001149140"/>
    </source>
</evidence>
<comment type="caution">
    <text evidence="2">The sequence shown here is derived from an EMBL/GenBank/DDBJ whole genome shotgun (WGS) entry which is preliminary data.</text>
</comment>
<dbReference type="SUPFAM" id="SSF51182">
    <property type="entry name" value="RmlC-like cupins"/>
    <property type="match status" value="1"/>
</dbReference>
<dbReference type="InterPro" id="IPR013096">
    <property type="entry name" value="Cupin_2"/>
</dbReference>
<dbReference type="InterPro" id="IPR014710">
    <property type="entry name" value="RmlC-like_jellyroll"/>
</dbReference>
<accession>A0A9X3RZF0</accession>
<dbReference type="EMBL" id="JAPDOD010000004">
    <property type="protein sequence ID" value="MDA0160079.1"/>
    <property type="molecule type" value="Genomic_DNA"/>
</dbReference>
<dbReference type="RefSeq" id="WP_270038845.1">
    <property type="nucleotide sequence ID" value="NZ_JAPDOD010000004.1"/>
</dbReference>
<dbReference type="InterPro" id="IPR011051">
    <property type="entry name" value="RmlC_Cupin_sf"/>
</dbReference>
<dbReference type="Gene3D" id="2.20.70.150">
    <property type="match status" value="1"/>
</dbReference>
<name>A0A9X3RZF0_9ACTN</name>
<dbReference type="Pfam" id="PF07883">
    <property type="entry name" value="Cupin_2"/>
    <property type="match status" value="1"/>
</dbReference>
<proteinExistence type="predicted"/>
<dbReference type="PANTHER" id="PTHR36156">
    <property type="entry name" value="SLR2101 PROTEIN"/>
    <property type="match status" value="1"/>
</dbReference>
<sequence length="167" mass="17931">MPEVPRRIVTGHDETGKSVVLSDAPTPKTLDIGTAVFHELWATSAVPAAIDATEPEPTTRPLRTPPDANGIVVRFTEMSPGAASPMHRTESVDVGIVLDGETWLLLDDGSETRMGAGDVVVQRGTNHAWENRSERVVKMAFVMIDGTIGDGVRATAQPLEFFDAVLD</sequence>
<reference evidence="2" key="1">
    <citation type="submission" date="2022-10" db="EMBL/GenBank/DDBJ databases">
        <title>The WGS of Solirubrobacter ginsenosidimutans DSM 21036.</title>
        <authorList>
            <person name="Jiang Z."/>
        </authorList>
    </citation>
    <scope>NUCLEOTIDE SEQUENCE</scope>
    <source>
        <strain evidence="2">DSM 21036</strain>
    </source>
</reference>
<organism evidence="2 3">
    <name type="scientific">Solirubrobacter ginsenosidimutans</name>
    <dbReference type="NCBI Taxonomy" id="490573"/>
    <lineage>
        <taxon>Bacteria</taxon>
        <taxon>Bacillati</taxon>
        <taxon>Actinomycetota</taxon>
        <taxon>Thermoleophilia</taxon>
        <taxon>Solirubrobacterales</taxon>
        <taxon>Solirubrobacteraceae</taxon>
        <taxon>Solirubrobacter</taxon>
    </lineage>
</organism>
<evidence type="ECO:0000259" key="1">
    <source>
        <dbReference type="Pfam" id="PF07883"/>
    </source>
</evidence>
<dbReference type="Gene3D" id="2.60.120.10">
    <property type="entry name" value="Jelly Rolls"/>
    <property type="match status" value="1"/>
</dbReference>
<evidence type="ECO:0000313" key="2">
    <source>
        <dbReference type="EMBL" id="MDA0160079.1"/>
    </source>
</evidence>
<protein>
    <submittedName>
        <fullName evidence="2">Cupin domain-containing protein</fullName>
    </submittedName>
</protein>
<keyword evidence="3" id="KW-1185">Reference proteome</keyword>
<dbReference type="PANTHER" id="PTHR36156:SF2">
    <property type="entry name" value="CUPIN TYPE-2 DOMAIN-CONTAINING PROTEIN"/>
    <property type="match status" value="1"/>
</dbReference>
<dbReference type="Proteomes" id="UP001149140">
    <property type="component" value="Unassembled WGS sequence"/>
</dbReference>
<gene>
    <name evidence="2" type="ORF">OM076_07385</name>
</gene>
<dbReference type="AlphaFoldDB" id="A0A9X3RZF0"/>
<dbReference type="CDD" id="cd02231">
    <property type="entry name" value="cupin_BLL6423-like"/>
    <property type="match status" value="1"/>
</dbReference>
<feature type="domain" description="Cupin type-2" evidence="1">
    <location>
        <begin position="76"/>
        <end position="142"/>
    </location>
</feature>